<sequence>MSGDHNMYASGSGDGQRSGWRKRTIMELARDCGINFHQAKWPELERFAELVREEAIAEANARANASWTLMCEKMVAIEREAIIQEIPGGHSVDPQWVCDMIRARSNP</sequence>
<organism evidence="1">
    <name type="scientific">uncultured Caudovirales phage</name>
    <dbReference type="NCBI Taxonomy" id="2100421"/>
    <lineage>
        <taxon>Viruses</taxon>
        <taxon>Duplodnaviria</taxon>
        <taxon>Heunggongvirae</taxon>
        <taxon>Uroviricota</taxon>
        <taxon>Caudoviricetes</taxon>
        <taxon>Peduoviridae</taxon>
        <taxon>Maltschvirus</taxon>
        <taxon>Maltschvirus maltsch</taxon>
    </lineage>
</organism>
<accession>A0A6J5LJ86</accession>
<protein>
    <submittedName>
        <fullName evidence="1">Uncharacterized protein</fullName>
    </submittedName>
</protein>
<name>A0A6J5LJ86_9CAUD</name>
<reference evidence="1" key="1">
    <citation type="submission" date="2020-04" db="EMBL/GenBank/DDBJ databases">
        <authorList>
            <person name="Chiriac C."/>
            <person name="Salcher M."/>
            <person name="Ghai R."/>
            <person name="Kavagutti S V."/>
        </authorList>
    </citation>
    <scope>NUCLEOTIDE SEQUENCE</scope>
</reference>
<gene>
    <name evidence="1" type="ORF">UFOVP272_35</name>
</gene>
<proteinExistence type="predicted"/>
<evidence type="ECO:0000313" key="1">
    <source>
        <dbReference type="EMBL" id="CAB4134225.1"/>
    </source>
</evidence>
<dbReference type="EMBL" id="LR796279">
    <property type="protein sequence ID" value="CAB4134225.1"/>
    <property type="molecule type" value="Genomic_DNA"/>
</dbReference>